<dbReference type="Proteomes" id="UP000275078">
    <property type="component" value="Unassembled WGS sequence"/>
</dbReference>
<keyword evidence="3" id="KW-1185">Reference proteome</keyword>
<evidence type="ECO:0000256" key="1">
    <source>
        <dbReference type="SAM" id="MobiDB-lite"/>
    </source>
</evidence>
<protein>
    <submittedName>
        <fullName evidence="2">Uncharacterized protein</fullName>
    </submittedName>
</protein>
<evidence type="ECO:0000313" key="3">
    <source>
        <dbReference type="Proteomes" id="UP000275078"/>
    </source>
</evidence>
<feature type="region of interest" description="Disordered" evidence="1">
    <location>
        <begin position="284"/>
        <end position="339"/>
    </location>
</feature>
<gene>
    <name evidence="2" type="ORF">BJ508DRAFT_311942</name>
</gene>
<feature type="region of interest" description="Disordered" evidence="1">
    <location>
        <begin position="1"/>
        <end position="32"/>
    </location>
</feature>
<organism evidence="2 3">
    <name type="scientific">Ascobolus immersus RN42</name>
    <dbReference type="NCBI Taxonomy" id="1160509"/>
    <lineage>
        <taxon>Eukaryota</taxon>
        <taxon>Fungi</taxon>
        <taxon>Dikarya</taxon>
        <taxon>Ascomycota</taxon>
        <taxon>Pezizomycotina</taxon>
        <taxon>Pezizomycetes</taxon>
        <taxon>Pezizales</taxon>
        <taxon>Ascobolaceae</taxon>
        <taxon>Ascobolus</taxon>
    </lineage>
</organism>
<proteinExistence type="predicted"/>
<dbReference type="AlphaFoldDB" id="A0A3N4HR29"/>
<sequence>MSTRGPTKGAGTTRGSKRGSSPVAEGEPPAKRAPRVGRIVAFWVEVQKWFEGNMDMQSPDITEAVRYQKWQRIRSVHHANAVLRQTIIENPSLWWKEHNERVIQLEKLNPPRYMFQNKYCFAYEFEVPPGNPNQEYEDGNSDRRRVHKRRIIVRNTDKKLPLNDPRFISRHLEIEDSSAEDYVLWPRPLPVQPAPVPLSNTVAPSAQSVNQQYTTRMTTVFPAPGLLPLNQYAQPSYTHPTVVSNASTSQGIQGNELGLQEDISGTAQGNLENMPRQRFYIPTSPATPGFANYGSNQETQSVRPSNTLDDDNEADFVGQPKMPDPNIGSGTGMSDELTAPTAPAAQPFEENAVPFSFDDWVVNESEDAWGGIYDEPTGNGDN</sequence>
<accession>A0A3N4HR29</accession>
<reference evidence="2 3" key="1">
    <citation type="journal article" date="2018" name="Nat. Ecol. Evol.">
        <title>Pezizomycetes genomes reveal the molecular basis of ectomycorrhizal truffle lifestyle.</title>
        <authorList>
            <person name="Murat C."/>
            <person name="Payen T."/>
            <person name="Noel B."/>
            <person name="Kuo A."/>
            <person name="Morin E."/>
            <person name="Chen J."/>
            <person name="Kohler A."/>
            <person name="Krizsan K."/>
            <person name="Balestrini R."/>
            <person name="Da Silva C."/>
            <person name="Montanini B."/>
            <person name="Hainaut M."/>
            <person name="Levati E."/>
            <person name="Barry K.W."/>
            <person name="Belfiori B."/>
            <person name="Cichocki N."/>
            <person name="Clum A."/>
            <person name="Dockter R.B."/>
            <person name="Fauchery L."/>
            <person name="Guy J."/>
            <person name="Iotti M."/>
            <person name="Le Tacon F."/>
            <person name="Lindquist E.A."/>
            <person name="Lipzen A."/>
            <person name="Malagnac F."/>
            <person name="Mello A."/>
            <person name="Molinier V."/>
            <person name="Miyauchi S."/>
            <person name="Poulain J."/>
            <person name="Riccioni C."/>
            <person name="Rubini A."/>
            <person name="Sitrit Y."/>
            <person name="Splivallo R."/>
            <person name="Traeger S."/>
            <person name="Wang M."/>
            <person name="Zifcakova L."/>
            <person name="Wipf D."/>
            <person name="Zambonelli A."/>
            <person name="Paolocci F."/>
            <person name="Nowrousian M."/>
            <person name="Ottonello S."/>
            <person name="Baldrian P."/>
            <person name="Spatafora J.W."/>
            <person name="Henrissat B."/>
            <person name="Nagy L.G."/>
            <person name="Aury J.M."/>
            <person name="Wincker P."/>
            <person name="Grigoriev I.V."/>
            <person name="Bonfante P."/>
            <person name="Martin F.M."/>
        </authorList>
    </citation>
    <scope>NUCLEOTIDE SEQUENCE [LARGE SCALE GENOMIC DNA]</scope>
    <source>
        <strain evidence="2 3">RN42</strain>
    </source>
</reference>
<evidence type="ECO:0000313" key="2">
    <source>
        <dbReference type="EMBL" id="RPA75436.1"/>
    </source>
</evidence>
<name>A0A3N4HR29_ASCIM</name>
<dbReference type="EMBL" id="ML119763">
    <property type="protein sequence ID" value="RPA75436.1"/>
    <property type="molecule type" value="Genomic_DNA"/>
</dbReference>
<feature type="compositionally biased region" description="Polar residues" evidence="1">
    <location>
        <begin position="293"/>
        <end position="307"/>
    </location>
</feature>